<dbReference type="AlphaFoldDB" id="A0A4U0RUG0"/>
<reference evidence="1 2" key="1">
    <citation type="submission" date="2019-04" db="EMBL/GenBank/DDBJ databases">
        <title>Streptomyces oryziradicis sp. nov., a novel actinomycete isolated from rhizosphere soil of rice (Oryza sativa L.).</title>
        <authorList>
            <person name="Li C."/>
        </authorList>
    </citation>
    <scope>NUCLEOTIDE SEQUENCE [LARGE SCALE GENOMIC DNA]</scope>
    <source>
        <strain evidence="1 2">NEAU-C40</strain>
    </source>
</reference>
<accession>A0A4U0RUG0</accession>
<dbReference type="Proteomes" id="UP000305778">
    <property type="component" value="Unassembled WGS sequence"/>
</dbReference>
<dbReference type="OrthoDB" id="3680308at2"/>
<keyword evidence="2" id="KW-1185">Reference proteome</keyword>
<comment type="caution">
    <text evidence="1">The sequence shown here is derived from an EMBL/GenBank/DDBJ whole genome shotgun (WGS) entry which is preliminary data.</text>
</comment>
<proteinExistence type="predicted"/>
<evidence type="ECO:0000313" key="1">
    <source>
        <dbReference type="EMBL" id="TJZ98420.1"/>
    </source>
</evidence>
<dbReference type="RefSeq" id="WP_136730356.1">
    <property type="nucleotide sequence ID" value="NZ_SUMC01000128.1"/>
</dbReference>
<dbReference type="InterPro" id="IPR011009">
    <property type="entry name" value="Kinase-like_dom_sf"/>
</dbReference>
<sequence length="278" mass="30147">MYSTPEDPADEQRLVTAHATAAAALGTTVTGPPVWGWHGRTLGRRADHPAHGTCWLRLLSAPKDKATGKIWDGTLAAANVFPGVHKPPLHAVRDHTTDGTAYRAELTGYIDAPVCSPDPVLRHHLVLPETWWKSLRTDLDTIAATPTDRIAVRQQWIDRAVPQFLGVPAPQVTEWATGHGDLHWANLTETGPVLLDWEGFGLAPAGYDQALLLAYSRLQPYIATHVSEVFADILHTDAGRVAQLVVAAELLQSASRGDHPDLVPPLRAHVGTFISTQS</sequence>
<organism evidence="1 2">
    <name type="scientific">Actinacidiphila oryziradicis</name>
    <dbReference type="NCBI Taxonomy" id="2571141"/>
    <lineage>
        <taxon>Bacteria</taxon>
        <taxon>Bacillati</taxon>
        <taxon>Actinomycetota</taxon>
        <taxon>Actinomycetes</taxon>
        <taxon>Kitasatosporales</taxon>
        <taxon>Streptomycetaceae</taxon>
        <taxon>Actinacidiphila</taxon>
    </lineage>
</organism>
<dbReference type="SUPFAM" id="SSF56112">
    <property type="entry name" value="Protein kinase-like (PK-like)"/>
    <property type="match status" value="1"/>
</dbReference>
<evidence type="ECO:0000313" key="2">
    <source>
        <dbReference type="Proteomes" id="UP000305778"/>
    </source>
</evidence>
<dbReference type="EMBL" id="SUMC01000128">
    <property type="protein sequence ID" value="TJZ98420.1"/>
    <property type="molecule type" value="Genomic_DNA"/>
</dbReference>
<evidence type="ECO:0008006" key="3">
    <source>
        <dbReference type="Google" id="ProtNLM"/>
    </source>
</evidence>
<protein>
    <recommendedName>
        <fullName evidence="3">Aminoglycoside phosphotransferase domain-containing protein</fullName>
    </recommendedName>
</protein>
<gene>
    <name evidence="1" type="ORF">FCI23_48240</name>
</gene>
<name>A0A4U0RUG0_9ACTN</name>